<reference evidence="2 3" key="1">
    <citation type="submission" date="2019-03" db="EMBL/GenBank/DDBJ databases">
        <title>Genomic Encyclopedia of Archaeal and Bacterial Type Strains, Phase II (KMG-II): from individual species to whole genera.</title>
        <authorList>
            <person name="Goeker M."/>
        </authorList>
    </citation>
    <scope>NUCLEOTIDE SEQUENCE [LARGE SCALE GENOMIC DNA]</scope>
    <source>
        <strain evidence="2 3">RL-C</strain>
    </source>
</reference>
<dbReference type="GO" id="GO:0016740">
    <property type="term" value="F:transferase activity"/>
    <property type="evidence" value="ECO:0007669"/>
    <property type="project" value="TreeGrafter"/>
</dbReference>
<sequence>MKVTTLVENLTYKSGLLAEHGLSFYIETESKKILFDTGQSDVFVRNAQALGIDLTEVDAVVISHGHYDHAGGLNTFLRLNQKAKVYLKRAALADKYHGTSRYIGAAVNSSLASGRIVFVDDQLELDRGLFIIPQTPIVNPADTHFKGFLVKKESLFEEDTFEDELFLAVDSTDGISIISSCSHRGITNMVETAKSTFKKEIKAVVGGFHLQGCSPEQLEETISYFEQQAPKSLGICHCTGIDRYGAFVQWLGSTVFYNSTGTTFEL</sequence>
<proteinExistence type="predicted"/>
<dbReference type="SUPFAM" id="SSF56281">
    <property type="entry name" value="Metallo-hydrolase/oxidoreductase"/>
    <property type="match status" value="1"/>
</dbReference>
<name>A0A4R2EP17_9BACT</name>
<evidence type="ECO:0000313" key="2">
    <source>
        <dbReference type="EMBL" id="TCN70067.1"/>
    </source>
</evidence>
<dbReference type="PANTHER" id="PTHR13754">
    <property type="entry name" value="METALLO-BETA-LACTAMASE SUPERFAMILY PROTEIN"/>
    <property type="match status" value="1"/>
</dbReference>
<feature type="domain" description="Metallo-beta-lactamase" evidence="1">
    <location>
        <begin position="20"/>
        <end position="183"/>
    </location>
</feature>
<dbReference type="InterPro" id="IPR001279">
    <property type="entry name" value="Metallo-B-lactamas"/>
</dbReference>
<dbReference type="InterPro" id="IPR036866">
    <property type="entry name" value="RibonucZ/Hydroxyglut_hydro"/>
</dbReference>
<protein>
    <submittedName>
        <fullName evidence="2">7, 8-dihydropterin-6-yl-methyl-4-(Beta-D-ribofuranosyl)aminobenzene 5'-phosphate synthase</fullName>
    </submittedName>
</protein>
<dbReference type="InterPro" id="IPR052926">
    <property type="entry name" value="Metallo-beta-lactamase_dom"/>
</dbReference>
<dbReference type="SMART" id="SM00849">
    <property type="entry name" value="Lactamase_B"/>
    <property type="match status" value="1"/>
</dbReference>
<comment type="caution">
    <text evidence="2">The sequence shown here is derived from an EMBL/GenBank/DDBJ whole genome shotgun (WGS) entry which is preliminary data.</text>
</comment>
<dbReference type="OrthoDB" id="9803916at2"/>
<dbReference type="AlphaFoldDB" id="A0A4R2EP17"/>
<dbReference type="EMBL" id="SLWB01000004">
    <property type="protein sequence ID" value="TCN70067.1"/>
    <property type="molecule type" value="Genomic_DNA"/>
</dbReference>
<organism evidence="2 3">
    <name type="scientific">Acetobacteroides hydrogenigenes</name>
    <dbReference type="NCBI Taxonomy" id="979970"/>
    <lineage>
        <taxon>Bacteria</taxon>
        <taxon>Pseudomonadati</taxon>
        <taxon>Bacteroidota</taxon>
        <taxon>Bacteroidia</taxon>
        <taxon>Bacteroidales</taxon>
        <taxon>Rikenellaceae</taxon>
        <taxon>Acetobacteroides</taxon>
    </lineage>
</organism>
<dbReference type="CDD" id="cd07713">
    <property type="entry name" value="DHPS-like_MBL-fold"/>
    <property type="match status" value="1"/>
</dbReference>
<dbReference type="Gene3D" id="3.60.15.10">
    <property type="entry name" value="Ribonuclease Z/Hydroxyacylglutathione hydrolase-like"/>
    <property type="match status" value="1"/>
</dbReference>
<dbReference type="Pfam" id="PF00753">
    <property type="entry name" value="Lactamase_B"/>
    <property type="match status" value="1"/>
</dbReference>
<accession>A0A4R2EP17</accession>
<dbReference type="RefSeq" id="WP_131838630.1">
    <property type="nucleotide sequence ID" value="NZ_SLWB01000004.1"/>
</dbReference>
<dbReference type="InterPro" id="IPR041712">
    <property type="entry name" value="DHPS-like_MBL-fold"/>
</dbReference>
<evidence type="ECO:0000313" key="3">
    <source>
        <dbReference type="Proteomes" id="UP000294830"/>
    </source>
</evidence>
<evidence type="ECO:0000259" key="1">
    <source>
        <dbReference type="SMART" id="SM00849"/>
    </source>
</evidence>
<dbReference type="PANTHER" id="PTHR13754:SF13">
    <property type="entry name" value="METALLO-BETA-LACTAMASE SUPERFAMILY PROTEIN (AFU_ORTHOLOGUE AFUA_3G07630)"/>
    <property type="match status" value="1"/>
</dbReference>
<dbReference type="Proteomes" id="UP000294830">
    <property type="component" value="Unassembled WGS sequence"/>
</dbReference>
<gene>
    <name evidence="2" type="ORF">CLV25_10418</name>
</gene>
<keyword evidence="3" id="KW-1185">Reference proteome</keyword>